<dbReference type="RefSeq" id="WP_238276201.1">
    <property type="nucleotide sequence ID" value="NZ_BPQL01000014.1"/>
</dbReference>
<dbReference type="SMART" id="SM00086">
    <property type="entry name" value="PAC"/>
    <property type="match status" value="2"/>
</dbReference>
<dbReference type="Pfam" id="PF08447">
    <property type="entry name" value="PAS_3"/>
    <property type="match status" value="1"/>
</dbReference>
<dbReference type="SUPFAM" id="SSF52172">
    <property type="entry name" value="CheY-like"/>
    <property type="match status" value="1"/>
</dbReference>
<dbReference type="InterPro" id="IPR013655">
    <property type="entry name" value="PAS_fold_3"/>
</dbReference>
<evidence type="ECO:0000256" key="6">
    <source>
        <dbReference type="PROSITE-ProRule" id="PRU00169"/>
    </source>
</evidence>
<dbReference type="SUPFAM" id="SSF55781">
    <property type="entry name" value="GAF domain-like"/>
    <property type="match status" value="1"/>
</dbReference>
<evidence type="ECO:0000259" key="9">
    <source>
        <dbReference type="PROSITE" id="PS50112"/>
    </source>
</evidence>
<dbReference type="SMART" id="SM00387">
    <property type="entry name" value="HATPase_c"/>
    <property type="match status" value="1"/>
</dbReference>
<organism evidence="11 12">
    <name type="scientific">Methylobacterium goesingense</name>
    <dbReference type="NCBI Taxonomy" id="243690"/>
    <lineage>
        <taxon>Bacteria</taxon>
        <taxon>Pseudomonadati</taxon>
        <taxon>Pseudomonadota</taxon>
        <taxon>Alphaproteobacteria</taxon>
        <taxon>Hyphomicrobiales</taxon>
        <taxon>Methylobacteriaceae</taxon>
        <taxon>Methylobacterium</taxon>
    </lineage>
</organism>
<keyword evidence="4" id="KW-0808">Transferase</keyword>
<dbReference type="SUPFAM" id="SSF55874">
    <property type="entry name" value="ATPase domain of HSP90 chaperone/DNA topoisomerase II/histidine kinase"/>
    <property type="match status" value="1"/>
</dbReference>
<feature type="domain" description="PAC" evidence="10">
    <location>
        <begin position="396"/>
        <end position="448"/>
    </location>
</feature>
<keyword evidence="5" id="KW-0418">Kinase</keyword>
<dbReference type="InterPro" id="IPR003594">
    <property type="entry name" value="HATPase_dom"/>
</dbReference>
<dbReference type="InterPro" id="IPR000014">
    <property type="entry name" value="PAS"/>
</dbReference>
<dbReference type="Gene3D" id="1.10.287.130">
    <property type="match status" value="1"/>
</dbReference>
<dbReference type="Pfam" id="PF00072">
    <property type="entry name" value="Response_reg"/>
    <property type="match status" value="1"/>
</dbReference>
<evidence type="ECO:0000256" key="3">
    <source>
        <dbReference type="ARBA" id="ARBA00022553"/>
    </source>
</evidence>
<keyword evidence="12" id="KW-1185">Reference proteome</keyword>
<dbReference type="SMART" id="SM00448">
    <property type="entry name" value="REC"/>
    <property type="match status" value="1"/>
</dbReference>
<dbReference type="InterPro" id="IPR003018">
    <property type="entry name" value="GAF"/>
</dbReference>
<dbReference type="InterPro" id="IPR001789">
    <property type="entry name" value="Sig_transdc_resp-reg_receiver"/>
</dbReference>
<accession>A0ABV2L0B5</accession>
<dbReference type="CDD" id="cd00082">
    <property type="entry name" value="HisKA"/>
    <property type="match status" value="1"/>
</dbReference>
<feature type="domain" description="Histidine kinase" evidence="7">
    <location>
        <begin position="592"/>
        <end position="816"/>
    </location>
</feature>
<reference evidence="11 12" key="1">
    <citation type="submission" date="2024-06" db="EMBL/GenBank/DDBJ databases">
        <title>Genomic Encyclopedia of Type Strains, Phase IV (KMG-IV): sequencing the most valuable type-strain genomes for metagenomic binning, comparative biology and taxonomic classification.</title>
        <authorList>
            <person name="Goeker M."/>
        </authorList>
    </citation>
    <scope>NUCLEOTIDE SEQUENCE [LARGE SCALE GENOMIC DNA]</scope>
    <source>
        <strain evidence="11 12">DSM 21331</strain>
    </source>
</reference>
<evidence type="ECO:0000256" key="4">
    <source>
        <dbReference type="ARBA" id="ARBA00022679"/>
    </source>
</evidence>
<dbReference type="Gene3D" id="3.30.450.20">
    <property type="entry name" value="PAS domain"/>
    <property type="match status" value="3"/>
</dbReference>
<feature type="domain" description="PAS" evidence="9">
    <location>
        <begin position="323"/>
        <end position="393"/>
    </location>
</feature>
<evidence type="ECO:0000313" key="11">
    <source>
        <dbReference type="EMBL" id="MET3691270.1"/>
    </source>
</evidence>
<dbReference type="CDD" id="cd18161">
    <property type="entry name" value="REC_hyHK_blue-like"/>
    <property type="match status" value="1"/>
</dbReference>
<proteinExistence type="predicted"/>
<dbReference type="Pfam" id="PF00512">
    <property type="entry name" value="HisKA"/>
    <property type="match status" value="1"/>
</dbReference>
<dbReference type="Gene3D" id="3.30.565.10">
    <property type="entry name" value="Histidine kinase-like ATPase, C-terminal domain"/>
    <property type="match status" value="1"/>
</dbReference>
<dbReference type="Gene3D" id="3.40.50.2300">
    <property type="match status" value="1"/>
</dbReference>
<evidence type="ECO:0000256" key="5">
    <source>
        <dbReference type="ARBA" id="ARBA00022777"/>
    </source>
</evidence>
<dbReference type="InterPro" id="IPR036097">
    <property type="entry name" value="HisK_dim/P_sf"/>
</dbReference>
<protein>
    <recommendedName>
        <fullName evidence="2">histidine kinase</fullName>
        <ecNumber evidence="2">2.7.13.3</ecNumber>
    </recommendedName>
</protein>
<dbReference type="CDD" id="cd16919">
    <property type="entry name" value="HATPase_CckA-like"/>
    <property type="match status" value="1"/>
</dbReference>
<dbReference type="InterPro" id="IPR013656">
    <property type="entry name" value="PAS_4"/>
</dbReference>
<dbReference type="InterPro" id="IPR035965">
    <property type="entry name" value="PAS-like_dom_sf"/>
</dbReference>
<evidence type="ECO:0000259" key="8">
    <source>
        <dbReference type="PROSITE" id="PS50110"/>
    </source>
</evidence>
<evidence type="ECO:0000313" key="12">
    <source>
        <dbReference type="Proteomes" id="UP001549145"/>
    </source>
</evidence>
<dbReference type="PANTHER" id="PTHR43065:SF42">
    <property type="entry name" value="TWO-COMPONENT SENSOR PPRA"/>
    <property type="match status" value="1"/>
</dbReference>
<dbReference type="NCBIfam" id="TIGR00229">
    <property type="entry name" value="sensory_box"/>
    <property type="match status" value="3"/>
</dbReference>
<dbReference type="SUPFAM" id="SSF55785">
    <property type="entry name" value="PYP-like sensor domain (PAS domain)"/>
    <property type="match status" value="3"/>
</dbReference>
<dbReference type="PROSITE" id="PS50112">
    <property type="entry name" value="PAS"/>
    <property type="match status" value="2"/>
</dbReference>
<dbReference type="Pfam" id="PF02518">
    <property type="entry name" value="HATPase_c"/>
    <property type="match status" value="1"/>
</dbReference>
<dbReference type="InterPro" id="IPR036890">
    <property type="entry name" value="HATPase_C_sf"/>
</dbReference>
<sequence length="961" mass="104632">MSDEAERIEIQALRRRVAALEAEVARRRDPPAAQRDAELRLVTDALPMLVASIDRDYRYRFNNRHYETWFGRHGADLTGLHVRDVLGPEAFAERRPFLDRALAGETIAADGALPDRHGHLRACAIQYIPRRDAAGTVDGIFVLAIDVEERRAAERRRIAVAELGDRLRDLDDTAAIAFAASEILGTTLGVSRAGYGTIDPVAETILIERDWNAPGIRSLAGTLQFRDYGSYIEALKRGETVICVDAETDPRTIAGSAALKAISAQSFVNMPLTEHGGFVALLYLNHATARTWSAEELAFMRNVGERVRAATERSRATAARRASEAQFLAFAQVMPNHVWAASPAGALDWFNDQVYAYSGAAAGALTGEAWAGLVHPEDRAGVIRTWGEAVAGGSPYEAEFRIRRGDGAYRWFLVRAEPIRAADGAILRWVGTNTDIEDRKAAAAELARLNASLERQVVHRTRERDRIWETTTDLMGTAGLDGYLKTVNPAWERTLGWSEAELLSRPFAVLIDPVDHAETAEVVRRLGAGETVTGFVDHVFAKDGSQRIVMWTAAPDGAHFTIIGRDITDQRRTEDALRQAQKMEAVGQLTGGLAHDFNNLLTGISGGLELLQTRMAQGRLTDLDRYINAAQGAAKRAAALTHRLLAFSRRQTLDPKPTSVNGLVAGMEELVRRTVGPAITIEVVGAAGLWTALVDPNQLENALLNLCINARDAMPEGGRITIETANKWLDIRAARERDLDPGQFLSLCVTDTGTGMSPEVIARAFDPFFTTKPIGEGTGLGLSMIYGFARQSGGQVRIYSELGQGTTVCLYLPRHYGSAQERDAEADLAHAPRAEQGQTVLVVDDEPTVRMLVTEVLEDLGYTAIEAADGPAGLKVLESDVRLDLLVTDVGLPGGMNGRQMADAGRVVRPGLKVLFITGYAENAVLGNGYLEPGMQVLTKPFAMEALAGRIRELIAEGRET</sequence>
<evidence type="ECO:0000259" key="7">
    <source>
        <dbReference type="PROSITE" id="PS50109"/>
    </source>
</evidence>
<keyword evidence="3 6" id="KW-0597">Phosphoprotein</keyword>
<dbReference type="InterPro" id="IPR003661">
    <property type="entry name" value="HisK_dim/P_dom"/>
</dbReference>
<evidence type="ECO:0000256" key="2">
    <source>
        <dbReference type="ARBA" id="ARBA00012438"/>
    </source>
</evidence>
<feature type="domain" description="PAS" evidence="9">
    <location>
        <begin position="460"/>
        <end position="530"/>
    </location>
</feature>
<dbReference type="InterPro" id="IPR000700">
    <property type="entry name" value="PAS-assoc_C"/>
</dbReference>
<dbReference type="SMART" id="SM00065">
    <property type="entry name" value="GAF"/>
    <property type="match status" value="1"/>
</dbReference>
<dbReference type="InterPro" id="IPR011006">
    <property type="entry name" value="CheY-like_superfamily"/>
</dbReference>
<dbReference type="PROSITE" id="PS50110">
    <property type="entry name" value="RESPONSE_REGULATORY"/>
    <property type="match status" value="1"/>
</dbReference>
<dbReference type="CDD" id="cd00130">
    <property type="entry name" value="PAS"/>
    <property type="match status" value="3"/>
</dbReference>
<dbReference type="SUPFAM" id="SSF47384">
    <property type="entry name" value="Homodimeric domain of signal transducing histidine kinase"/>
    <property type="match status" value="1"/>
</dbReference>
<gene>
    <name evidence="11" type="ORF">ABID43_000789</name>
</gene>
<dbReference type="InterPro" id="IPR001610">
    <property type="entry name" value="PAC"/>
</dbReference>
<dbReference type="InterPro" id="IPR004358">
    <property type="entry name" value="Sig_transdc_His_kin-like_C"/>
</dbReference>
<dbReference type="Pfam" id="PF08448">
    <property type="entry name" value="PAS_4"/>
    <property type="match status" value="2"/>
</dbReference>
<dbReference type="EC" id="2.7.13.3" evidence="2"/>
<dbReference type="PANTHER" id="PTHR43065">
    <property type="entry name" value="SENSOR HISTIDINE KINASE"/>
    <property type="match status" value="1"/>
</dbReference>
<dbReference type="SMART" id="SM00388">
    <property type="entry name" value="HisKA"/>
    <property type="match status" value="1"/>
</dbReference>
<dbReference type="EMBL" id="JBEPMM010000001">
    <property type="protein sequence ID" value="MET3691270.1"/>
    <property type="molecule type" value="Genomic_DNA"/>
</dbReference>
<dbReference type="PROSITE" id="PS50109">
    <property type="entry name" value="HIS_KIN"/>
    <property type="match status" value="1"/>
</dbReference>
<dbReference type="SMART" id="SM00091">
    <property type="entry name" value="PAS"/>
    <property type="match status" value="3"/>
</dbReference>
<feature type="modified residue" description="4-aspartylphosphate" evidence="6">
    <location>
        <position position="889"/>
    </location>
</feature>
<dbReference type="InterPro" id="IPR005467">
    <property type="entry name" value="His_kinase_dom"/>
</dbReference>
<comment type="catalytic activity">
    <reaction evidence="1">
        <text>ATP + protein L-histidine = ADP + protein N-phospho-L-histidine.</text>
        <dbReference type="EC" id="2.7.13.3"/>
    </reaction>
</comment>
<dbReference type="Gene3D" id="3.30.450.40">
    <property type="match status" value="1"/>
</dbReference>
<evidence type="ECO:0000256" key="1">
    <source>
        <dbReference type="ARBA" id="ARBA00000085"/>
    </source>
</evidence>
<dbReference type="Pfam" id="PF01590">
    <property type="entry name" value="GAF"/>
    <property type="match status" value="1"/>
</dbReference>
<dbReference type="InterPro" id="IPR029016">
    <property type="entry name" value="GAF-like_dom_sf"/>
</dbReference>
<evidence type="ECO:0000259" key="10">
    <source>
        <dbReference type="PROSITE" id="PS50113"/>
    </source>
</evidence>
<dbReference type="PRINTS" id="PR00344">
    <property type="entry name" value="BCTRLSENSOR"/>
</dbReference>
<comment type="caution">
    <text evidence="11">The sequence shown here is derived from an EMBL/GenBank/DDBJ whole genome shotgun (WGS) entry which is preliminary data.</text>
</comment>
<name>A0ABV2L0B5_9HYPH</name>
<feature type="domain" description="Response regulatory" evidence="8">
    <location>
        <begin position="839"/>
        <end position="955"/>
    </location>
</feature>
<dbReference type="PROSITE" id="PS50113">
    <property type="entry name" value="PAC"/>
    <property type="match status" value="1"/>
</dbReference>
<dbReference type="Proteomes" id="UP001549145">
    <property type="component" value="Unassembled WGS sequence"/>
</dbReference>